<proteinExistence type="inferred from homology"/>
<accession>A0A9P6B396</accession>
<dbReference type="GO" id="GO:0052689">
    <property type="term" value="F:carboxylic ester hydrolase activity"/>
    <property type="evidence" value="ECO:0007669"/>
    <property type="project" value="TreeGrafter"/>
</dbReference>
<dbReference type="PANTHER" id="PTHR46118">
    <property type="entry name" value="PROTEIN ABHD11"/>
    <property type="match status" value="1"/>
</dbReference>
<reference evidence="4" key="1">
    <citation type="journal article" date="2020" name="Nat. Commun.">
        <title>Large-scale genome sequencing of mycorrhizal fungi provides insights into the early evolution of symbiotic traits.</title>
        <authorList>
            <person name="Miyauchi S."/>
            <person name="Kiss E."/>
            <person name="Kuo A."/>
            <person name="Drula E."/>
            <person name="Kohler A."/>
            <person name="Sanchez-Garcia M."/>
            <person name="Morin E."/>
            <person name="Andreopoulos B."/>
            <person name="Barry K.W."/>
            <person name="Bonito G."/>
            <person name="Buee M."/>
            <person name="Carver A."/>
            <person name="Chen C."/>
            <person name="Cichocki N."/>
            <person name="Clum A."/>
            <person name="Culley D."/>
            <person name="Crous P.W."/>
            <person name="Fauchery L."/>
            <person name="Girlanda M."/>
            <person name="Hayes R.D."/>
            <person name="Keri Z."/>
            <person name="LaButti K."/>
            <person name="Lipzen A."/>
            <person name="Lombard V."/>
            <person name="Magnuson J."/>
            <person name="Maillard F."/>
            <person name="Murat C."/>
            <person name="Nolan M."/>
            <person name="Ohm R.A."/>
            <person name="Pangilinan J."/>
            <person name="Pereira M.F."/>
            <person name="Perotto S."/>
            <person name="Peter M."/>
            <person name="Pfister S."/>
            <person name="Riley R."/>
            <person name="Sitrit Y."/>
            <person name="Stielow J.B."/>
            <person name="Szollosi G."/>
            <person name="Zifcakova L."/>
            <person name="Stursova M."/>
            <person name="Spatafora J.W."/>
            <person name="Tedersoo L."/>
            <person name="Vaario L.M."/>
            <person name="Yamada A."/>
            <person name="Yan M."/>
            <person name="Wang P."/>
            <person name="Xu J."/>
            <person name="Bruns T."/>
            <person name="Baldrian P."/>
            <person name="Vilgalys R."/>
            <person name="Dunand C."/>
            <person name="Henrissat B."/>
            <person name="Grigoriev I.V."/>
            <person name="Hibbett D."/>
            <person name="Nagy L.G."/>
            <person name="Martin F.M."/>
        </authorList>
    </citation>
    <scope>NUCLEOTIDE SEQUENCE</scope>
    <source>
        <strain evidence="4">UP504</strain>
    </source>
</reference>
<sequence length="246" mass="27164">MKGPSHLRPPVEDAKPIVILHGLFGQKQNWRSLSRAMAKSLETNVYAVDLRNHGTSPHHPDMRTTSVARDVLHFFNTHGLSQVSLIGHSMGGKVASALALQPNISPDALSSLIIVDVTPAKIPISDDFAYYVHAMKALEAANVPDLKSAYKVLSELNVELPIQQITEIGDFPYEPGEVVWNGPTMVIRGTNSDYVTDERAAVVQKFFPNMQLKSLEAGHWVHSEKPAEFLQLVKEFLQAPSNPRQS</sequence>
<evidence type="ECO:0000256" key="2">
    <source>
        <dbReference type="ARBA" id="ARBA00022801"/>
    </source>
</evidence>
<evidence type="ECO:0000259" key="3">
    <source>
        <dbReference type="Pfam" id="PF00561"/>
    </source>
</evidence>
<keyword evidence="2" id="KW-0378">Hydrolase</keyword>
<evidence type="ECO:0000313" key="4">
    <source>
        <dbReference type="EMBL" id="KAF9516918.1"/>
    </source>
</evidence>
<dbReference type="EMBL" id="MU128935">
    <property type="protein sequence ID" value="KAF9516918.1"/>
    <property type="molecule type" value="Genomic_DNA"/>
</dbReference>
<keyword evidence="5" id="KW-1185">Reference proteome</keyword>
<gene>
    <name evidence="4" type="ORF">BS47DRAFT_1375809</name>
</gene>
<organism evidence="4 5">
    <name type="scientific">Hydnum rufescens UP504</name>
    <dbReference type="NCBI Taxonomy" id="1448309"/>
    <lineage>
        <taxon>Eukaryota</taxon>
        <taxon>Fungi</taxon>
        <taxon>Dikarya</taxon>
        <taxon>Basidiomycota</taxon>
        <taxon>Agaricomycotina</taxon>
        <taxon>Agaricomycetes</taxon>
        <taxon>Cantharellales</taxon>
        <taxon>Hydnaceae</taxon>
        <taxon>Hydnum</taxon>
    </lineage>
</organism>
<dbReference type="Gene3D" id="3.40.50.1820">
    <property type="entry name" value="alpha/beta hydrolase"/>
    <property type="match status" value="1"/>
</dbReference>
<evidence type="ECO:0000256" key="1">
    <source>
        <dbReference type="ARBA" id="ARBA00008645"/>
    </source>
</evidence>
<dbReference type="GO" id="GO:0005739">
    <property type="term" value="C:mitochondrion"/>
    <property type="evidence" value="ECO:0007669"/>
    <property type="project" value="TreeGrafter"/>
</dbReference>
<dbReference type="AlphaFoldDB" id="A0A9P6B396"/>
<name>A0A9P6B396_9AGAM</name>
<comment type="similarity">
    <text evidence="1">Belongs to the AB hydrolase superfamily.</text>
</comment>
<feature type="domain" description="AB hydrolase-1" evidence="3">
    <location>
        <begin position="15"/>
        <end position="120"/>
    </location>
</feature>
<dbReference type="SUPFAM" id="SSF53474">
    <property type="entry name" value="alpha/beta-Hydrolases"/>
    <property type="match status" value="1"/>
</dbReference>
<comment type="caution">
    <text evidence="4">The sequence shown here is derived from an EMBL/GenBank/DDBJ whole genome shotgun (WGS) entry which is preliminary data.</text>
</comment>
<evidence type="ECO:0000313" key="5">
    <source>
        <dbReference type="Proteomes" id="UP000886523"/>
    </source>
</evidence>
<dbReference type="InterPro" id="IPR000073">
    <property type="entry name" value="AB_hydrolase_1"/>
</dbReference>
<dbReference type="OrthoDB" id="8119704at2759"/>
<dbReference type="Pfam" id="PF00561">
    <property type="entry name" value="Abhydrolase_1"/>
    <property type="match status" value="1"/>
</dbReference>
<dbReference type="PANTHER" id="PTHR46118:SF4">
    <property type="entry name" value="PROTEIN ABHD11"/>
    <property type="match status" value="1"/>
</dbReference>
<dbReference type="Proteomes" id="UP000886523">
    <property type="component" value="Unassembled WGS sequence"/>
</dbReference>
<protein>
    <recommendedName>
        <fullName evidence="3">AB hydrolase-1 domain-containing protein</fullName>
    </recommendedName>
</protein>
<dbReference type="InterPro" id="IPR029058">
    <property type="entry name" value="AB_hydrolase_fold"/>
</dbReference>